<dbReference type="EMBL" id="JAHYIQ010000026">
    <property type="protein sequence ID" value="KAK1121535.1"/>
    <property type="molecule type" value="Genomic_DNA"/>
</dbReference>
<feature type="region of interest" description="Disordered" evidence="1">
    <location>
        <begin position="104"/>
        <end position="123"/>
    </location>
</feature>
<dbReference type="AlphaFoldDB" id="A0AA40FLT9"/>
<reference evidence="2" key="1">
    <citation type="submission" date="2021-10" db="EMBL/GenBank/DDBJ databases">
        <title>Melipona bicolor Genome sequencing and assembly.</title>
        <authorList>
            <person name="Araujo N.S."/>
            <person name="Arias M.C."/>
        </authorList>
    </citation>
    <scope>NUCLEOTIDE SEQUENCE</scope>
    <source>
        <strain evidence="2">USP_2M_L1-L4_2017</strain>
        <tissue evidence="2">Whole body</tissue>
    </source>
</reference>
<feature type="compositionally biased region" description="Basic and acidic residues" evidence="1">
    <location>
        <begin position="104"/>
        <end position="116"/>
    </location>
</feature>
<name>A0AA40FLT9_9HYME</name>
<dbReference type="Proteomes" id="UP001177670">
    <property type="component" value="Unassembled WGS sequence"/>
</dbReference>
<keyword evidence="3" id="KW-1185">Reference proteome</keyword>
<proteinExistence type="predicted"/>
<evidence type="ECO:0000256" key="1">
    <source>
        <dbReference type="SAM" id="MobiDB-lite"/>
    </source>
</evidence>
<protein>
    <submittedName>
        <fullName evidence="2">Uncharacterized protein</fullName>
    </submittedName>
</protein>
<comment type="caution">
    <text evidence="2">The sequence shown here is derived from an EMBL/GenBank/DDBJ whole genome shotgun (WGS) entry which is preliminary data.</text>
</comment>
<evidence type="ECO:0000313" key="3">
    <source>
        <dbReference type="Proteomes" id="UP001177670"/>
    </source>
</evidence>
<evidence type="ECO:0000313" key="2">
    <source>
        <dbReference type="EMBL" id="KAK1121535.1"/>
    </source>
</evidence>
<gene>
    <name evidence="2" type="ORF">K0M31_010334</name>
</gene>
<sequence length="123" mass="13534">MVASRCGGNLSHKREVNPFSHCFSDLWHSGRTVPRPPRGGYIDGGRELEVSMVGNRAWQILFGRDIEVLKSLPISEVSRPEWIEAPVKGICSISSGGVVAPSERFTREEVSGRQNEDEALGLT</sequence>
<accession>A0AA40FLT9</accession>
<organism evidence="2 3">
    <name type="scientific">Melipona bicolor</name>
    <dbReference type="NCBI Taxonomy" id="60889"/>
    <lineage>
        <taxon>Eukaryota</taxon>
        <taxon>Metazoa</taxon>
        <taxon>Ecdysozoa</taxon>
        <taxon>Arthropoda</taxon>
        <taxon>Hexapoda</taxon>
        <taxon>Insecta</taxon>
        <taxon>Pterygota</taxon>
        <taxon>Neoptera</taxon>
        <taxon>Endopterygota</taxon>
        <taxon>Hymenoptera</taxon>
        <taxon>Apocrita</taxon>
        <taxon>Aculeata</taxon>
        <taxon>Apoidea</taxon>
        <taxon>Anthophila</taxon>
        <taxon>Apidae</taxon>
        <taxon>Melipona</taxon>
    </lineage>
</organism>